<evidence type="ECO:0000313" key="5">
    <source>
        <dbReference type="Proteomes" id="UP000541352"/>
    </source>
</evidence>
<evidence type="ECO:0000256" key="2">
    <source>
        <dbReference type="ARBA" id="ARBA00022840"/>
    </source>
</evidence>
<reference evidence="4 5" key="1">
    <citation type="submission" date="2020-08" db="EMBL/GenBank/DDBJ databases">
        <title>Genomic Encyclopedia of Type Strains, Phase IV (KMG-IV): sequencing the most valuable type-strain genomes for metagenomic binning, comparative biology and taxonomic classification.</title>
        <authorList>
            <person name="Goeker M."/>
        </authorList>
    </citation>
    <scope>NUCLEOTIDE SEQUENCE [LARGE SCALE GENOMIC DNA]</scope>
    <source>
        <strain evidence="4 5">DSM 17976</strain>
    </source>
</reference>
<accession>A0A7W6ET11</accession>
<evidence type="ECO:0000259" key="3">
    <source>
        <dbReference type="Pfam" id="PF06414"/>
    </source>
</evidence>
<gene>
    <name evidence="4" type="ORF">FHS57_005250</name>
</gene>
<comment type="caution">
    <text evidence="4">The sequence shown here is derived from an EMBL/GenBank/DDBJ whole genome shotgun (WGS) entry which is preliminary data.</text>
</comment>
<dbReference type="AlphaFoldDB" id="A0A7W6ET11"/>
<name>A0A7W6ET11_9BACT</name>
<dbReference type="EMBL" id="JACIBY010000015">
    <property type="protein sequence ID" value="MBB3841228.1"/>
    <property type="molecule type" value="Genomic_DNA"/>
</dbReference>
<dbReference type="Proteomes" id="UP000541352">
    <property type="component" value="Unassembled WGS sequence"/>
</dbReference>
<keyword evidence="1" id="KW-0547">Nucleotide-binding</keyword>
<organism evidence="4 5">
    <name type="scientific">Runella defluvii</name>
    <dbReference type="NCBI Taxonomy" id="370973"/>
    <lineage>
        <taxon>Bacteria</taxon>
        <taxon>Pseudomonadati</taxon>
        <taxon>Bacteroidota</taxon>
        <taxon>Cytophagia</taxon>
        <taxon>Cytophagales</taxon>
        <taxon>Spirosomataceae</taxon>
        <taxon>Runella</taxon>
    </lineage>
</organism>
<keyword evidence="2" id="KW-0067">ATP-binding</keyword>
<dbReference type="GO" id="GO:0016301">
    <property type="term" value="F:kinase activity"/>
    <property type="evidence" value="ECO:0007669"/>
    <property type="project" value="InterPro"/>
</dbReference>
<sequence>MKNLFVITGANGAGKSTLSHYLLPTQWKSLSVFDGDKFFVEALKNIFPSQIKSPKYAREEAFKRTITEFESLVSEAIHKHKDFAYEGHFSSDVPWDTIKKFKNEGYRVTMFFLMVENLSLSQKRVVERVKTGGHYVTPQEVEKNFIGNLIFLNQYHYLLDELIVADNSYINQPSLLLHHSDKEILYIASQRPQWFEVYLPNLL</sequence>
<proteinExistence type="predicted"/>
<keyword evidence="5" id="KW-1185">Reference proteome</keyword>
<dbReference type="PANTHER" id="PTHR39206:SF1">
    <property type="entry name" value="SLL8004 PROTEIN"/>
    <property type="match status" value="1"/>
</dbReference>
<feature type="domain" description="Zeta toxin" evidence="3">
    <location>
        <begin position="4"/>
        <end position="154"/>
    </location>
</feature>
<dbReference type="GO" id="GO:0005524">
    <property type="term" value="F:ATP binding"/>
    <property type="evidence" value="ECO:0007669"/>
    <property type="project" value="UniProtKB-KW"/>
</dbReference>
<evidence type="ECO:0000256" key="1">
    <source>
        <dbReference type="ARBA" id="ARBA00022741"/>
    </source>
</evidence>
<dbReference type="InterPro" id="IPR027417">
    <property type="entry name" value="P-loop_NTPase"/>
</dbReference>
<evidence type="ECO:0000313" key="4">
    <source>
        <dbReference type="EMBL" id="MBB3841228.1"/>
    </source>
</evidence>
<protein>
    <submittedName>
        <fullName evidence="4">Putative ABC-type ATPase</fullName>
    </submittedName>
</protein>
<dbReference type="SUPFAM" id="SSF52540">
    <property type="entry name" value="P-loop containing nucleoside triphosphate hydrolases"/>
    <property type="match status" value="1"/>
</dbReference>
<dbReference type="Gene3D" id="3.40.50.300">
    <property type="entry name" value="P-loop containing nucleotide triphosphate hydrolases"/>
    <property type="match status" value="1"/>
</dbReference>
<dbReference type="PANTHER" id="PTHR39206">
    <property type="entry name" value="SLL8004 PROTEIN"/>
    <property type="match status" value="1"/>
</dbReference>
<dbReference type="Pfam" id="PF06414">
    <property type="entry name" value="Zeta_toxin"/>
    <property type="match status" value="1"/>
</dbReference>
<dbReference type="RefSeq" id="WP_183978750.1">
    <property type="nucleotide sequence ID" value="NZ_JACIBY010000015.1"/>
</dbReference>
<dbReference type="InterPro" id="IPR010488">
    <property type="entry name" value="Zeta_toxin_domain"/>
</dbReference>